<organism evidence="2 3">
    <name type="scientific">Bacteroides clarus YIT 12056</name>
    <dbReference type="NCBI Taxonomy" id="762984"/>
    <lineage>
        <taxon>Bacteria</taxon>
        <taxon>Pseudomonadati</taxon>
        <taxon>Bacteroidota</taxon>
        <taxon>Bacteroidia</taxon>
        <taxon>Bacteroidales</taxon>
        <taxon>Bacteroidaceae</taxon>
        <taxon>Bacteroides</taxon>
    </lineage>
</organism>
<sequence>MAGACDGQHEDWLLSFDTEEQQLPLPCAEHPPEAHPPAVHPSPQPPVFSTGQQPDVCEALLSGVPINKARTVITVPIHKKTLGIILLPFFCWAEEVSEQQQLFFLKYA</sequence>
<name>A0ABP2KTB7_9BACE</name>
<comment type="caution">
    <text evidence="2">The sequence shown here is derived from an EMBL/GenBank/DDBJ whole genome shotgun (WGS) entry which is preliminary data.</text>
</comment>
<gene>
    <name evidence="2" type="ORF">HMPREF9445_01202</name>
</gene>
<accession>A0ABP2KTB7</accession>
<evidence type="ECO:0000313" key="3">
    <source>
        <dbReference type="Proteomes" id="UP000010321"/>
    </source>
</evidence>
<proteinExistence type="predicted"/>
<feature type="compositionally biased region" description="Pro residues" evidence="1">
    <location>
        <begin position="34"/>
        <end position="46"/>
    </location>
</feature>
<feature type="region of interest" description="Disordered" evidence="1">
    <location>
        <begin position="26"/>
        <end position="48"/>
    </location>
</feature>
<evidence type="ECO:0000256" key="1">
    <source>
        <dbReference type="SAM" id="MobiDB-lite"/>
    </source>
</evidence>
<dbReference type="Proteomes" id="UP000010321">
    <property type="component" value="Unassembled WGS sequence"/>
</dbReference>
<evidence type="ECO:0000313" key="2">
    <source>
        <dbReference type="EMBL" id="EGF52874.1"/>
    </source>
</evidence>
<protein>
    <submittedName>
        <fullName evidence="2">Uncharacterized protein</fullName>
    </submittedName>
</protein>
<reference evidence="2 3" key="1">
    <citation type="submission" date="2011-02" db="EMBL/GenBank/DDBJ databases">
        <authorList>
            <person name="Weinstock G."/>
            <person name="Sodergren E."/>
            <person name="Clifton S."/>
            <person name="Fulton L."/>
            <person name="Fulton B."/>
            <person name="Courtney L."/>
            <person name="Fronick C."/>
            <person name="Harrison M."/>
            <person name="Strong C."/>
            <person name="Farmer C."/>
            <person name="Delahaunty K."/>
            <person name="Markovic C."/>
            <person name="Hall O."/>
            <person name="Minx P."/>
            <person name="Tomlinson C."/>
            <person name="Mitreva M."/>
            <person name="Hou S."/>
            <person name="Chen J."/>
            <person name="Wollam A."/>
            <person name="Pepin K.H."/>
            <person name="Johnson M."/>
            <person name="Bhonagiri V."/>
            <person name="Zhang X."/>
            <person name="Suruliraj S."/>
            <person name="Warren W."/>
            <person name="Chinwalla A."/>
            <person name="Mardis E.R."/>
            <person name="Wilson R.K."/>
        </authorList>
    </citation>
    <scope>NUCLEOTIDE SEQUENCE [LARGE SCALE GENOMIC DNA]</scope>
    <source>
        <strain evidence="2 3">YIT 12056</strain>
    </source>
</reference>
<dbReference type="EMBL" id="AFBM01000010">
    <property type="protein sequence ID" value="EGF52874.1"/>
    <property type="molecule type" value="Genomic_DNA"/>
</dbReference>
<keyword evidence="3" id="KW-1185">Reference proteome</keyword>